<feature type="region of interest" description="Disordered" evidence="1">
    <location>
        <begin position="24"/>
        <end position="108"/>
    </location>
</feature>
<evidence type="ECO:0000256" key="2">
    <source>
        <dbReference type="SAM" id="SignalP"/>
    </source>
</evidence>
<feature type="signal peptide" evidence="2">
    <location>
        <begin position="1"/>
        <end position="24"/>
    </location>
</feature>
<feature type="chain" id="PRO_5016321982" description="EF-hand domain-containing protein" evidence="2">
    <location>
        <begin position="25"/>
        <end position="127"/>
    </location>
</feature>
<dbReference type="KEGG" id="rbd:ALSL_0953"/>
<dbReference type="PROSITE" id="PS00018">
    <property type="entry name" value="EF_HAND_1"/>
    <property type="match status" value="1"/>
</dbReference>
<accession>A0A2Z6E3S6</accession>
<keyword evidence="2" id="KW-0732">Signal</keyword>
<dbReference type="PROSITE" id="PS50222">
    <property type="entry name" value="EF_HAND_2"/>
    <property type="match status" value="1"/>
</dbReference>
<dbReference type="Pfam" id="PF13202">
    <property type="entry name" value="EF-hand_5"/>
    <property type="match status" value="1"/>
</dbReference>
<dbReference type="InterPro" id="IPR002048">
    <property type="entry name" value="EF_hand_dom"/>
</dbReference>
<proteinExistence type="predicted"/>
<dbReference type="AlphaFoldDB" id="A0A2Z6E3S6"/>
<organism evidence="4 5">
    <name type="scientific">Aerosticca soli</name>
    <dbReference type="NCBI Taxonomy" id="2010829"/>
    <lineage>
        <taxon>Bacteria</taxon>
        <taxon>Pseudomonadati</taxon>
        <taxon>Pseudomonadota</taxon>
        <taxon>Gammaproteobacteria</taxon>
        <taxon>Lysobacterales</taxon>
        <taxon>Rhodanobacteraceae</taxon>
        <taxon>Aerosticca</taxon>
    </lineage>
</organism>
<dbReference type="EMBL" id="AP018560">
    <property type="protein sequence ID" value="BBD79617.1"/>
    <property type="molecule type" value="Genomic_DNA"/>
</dbReference>
<protein>
    <recommendedName>
        <fullName evidence="3">EF-hand domain-containing protein</fullName>
    </recommendedName>
</protein>
<reference evidence="5" key="1">
    <citation type="submission" date="2018-04" db="EMBL/GenBank/DDBJ databases">
        <authorList>
            <person name="Watanabe M."/>
            <person name="Kojima H."/>
        </authorList>
    </citation>
    <scope>NUCLEOTIDE SEQUENCE [LARGE SCALE GENOMIC DNA]</scope>
    <source>
        <strain evidence="5">Dysh456</strain>
    </source>
</reference>
<feature type="compositionally biased region" description="Low complexity" evidence="1">
    <location>
        <begin position="37"/>
        <end position="55"/>
    </location>
</feature>
<evidence type="ECO:0000313" key="5">
    <source>
        <dbReference type="Proteomes" id="UP000270530"/>
    </source>
</evidence>
<name>A0A2Z6E3S6_9GAMM</name>
<reference evidence="5" key="2">
    <citation type="submission" date="2018-06" db="EMBL/GenBank/DDBJ databases">
        <title>Genome sequence of Rhodanobacteraceae bacterium strain Dysh456.</title>
        <authorList>
            <person name="Fukui M."/>
        </authorList>
    </citation>
    <scope>NUCLEOTIDE SEQUENCE [LARGE SCALE GENOMIC DNA]</scope>
    <source>
        <strain evidence="5">Dysh456</strain>
    </source>
</reference>
<keyword evidence="5" id="KW-1185">Reference proteome</keyword>
<feature type="domain" description="EF-hand" evidence="3">
    <location>
        <begin position="104"/>
        <end position="127"/>
    </location>
</feature>
<dbReference type="InterPro" id="IPR018247">
    <property type="entry name" value="EF_Hand_1_Ca_BS"/>
</dbReference>
<dbReference type="OrthoDB" id="5959800at2"/>
<dbReference type="RefSeq" id="WP_126536922.1">
    <property type="nucleotide sequence ID" value="NZ_AP018560.1"/>
</dbReference>
<gene>
    <name evidence="4" type="ORF">ALSL_0953</name>
</gene>
<evidence type="ECO:0000313" key="4">
    <source>
        <dbReference type="EMBL" id="BBD79617.1"/>
    </source>
</evidence>
<sequence length="127" mass="13180">MKSFKLVALPMLMGSLFGAGSLLAQDQSATPPPPADAAPAANSAMPADAQAAPQSTARPEIEVRSSMPPPPSAGPAPDFAQLAGGGKAITPEQAAAYPPLANDFDYADRNRDGRISKSEYERWRSGK</sequence>
<dbReference type="Proteomes" id="UP000270530">
    <property type="component" value="Chromosome"/>
</dbReference>
<evidence type="ECO:0000256" key="1">
    <source>
        <dbReference type="SAM" id="MobiDB-lite"/>
    </source>
</evidence>
<dbReference type="GO" id="GO:0005509">
    <property type="term" value="F:calcium ion binding"/>
    <property type="evidence" value="ECO:0007669"/>
    <property type="project" value="InterPro"/>
</dbReference>
<evidence type="ECO:0000259" key="3">
    <source>
        <dbReference type="PROSITE" id="PS50222"/>
    </source>
</evidence>